<evidence type="ECO:0000259" key="7">
    <source>
        <dbReference type="Pfam" id="PF21796"/>
    </source>
</evidence>
<feature type="compositionally biased region" description="Low complexity" evidence="5">
    <location>
        <begin position="257"/>
        <end position="287"/>
    </location>
</feature>
<keyword evidence="4" id="KW-0539">Nucleus</keyword>
<accession>A0ABP0DUJ8</accession>
<evidence type="ECO:0000256" key="2">
    <source>
        <dbReference type="ARBA" id="ARBA00022763"/>
    </source>
</evidence>
<evidence type="ECO:0000256" key="4">
    <source>
        <dbReference type="ARBA" id="ARBA00023242"/>
    </source>
</evidence>
<feature type="compositionally biased region" description="Basic and acidic residues" evidence="5">
    <location>
        <begin position="153"/>
        <end position="243"/>
    </location>
</feature>
<protein>
    <submittedName>
        <fullName evidence="8">Chromatin assembly factor-I (CAF-I) p90 subunit</fullName>
    </submittedName>
</protein>
<evidence type="ECO:0000313" key="9">
    <source>
        <dbReference type="Proteomes" id="UP001642502"/>
    </source>
</evidence>
<feature type="compositionally biased region" description="Polar residues" evidence="5">
    <location>
        <begin position="1"/>
        <end position="12"/>
    </location>
</feature>
<keyword evidence="2" id="KW-0227">DNA damage</keyword>
<evidence type="ECO:0000259" key="6">
    <source>
        <dbReference type="Pfam" id="PF12253"/>
    </source>
</evidence>
<dbReference type="Pfam" id="PF21796">
    <property type="entry name" value="Cac1_C"/>
    <property type="match status" value="1"/>
</dbReference>
<evidence type="ECO:0000256" key="1">
    <source>
        <dbReference type="ARBA" id="ARBA00004123"/>
    </source>
</evidence>
<keyword evidence="9" id="KW-1185">Reference proteome</keyword>
<dbReference type="Pfam" id="PF12253">
    <property type="entry name" value="CAF1A_dimeriz"/>
    <property type="match status" value="1"/>
</dbReference>
<feature type="region of interest" description="Disordered" evidence="5">
    <location>
        <begin position="95"/>
        <end position="114"/>
    </location>
</feature>
<dbReference type="PANTHER" id="PTHR15272:SF0">
    <property type="entry name" value="CHROMATIN ASSEMBLY FACTOR 1 SUBUNIT A"/>
    <property type="match status" value="1"/>
</dbReference>
<evidence type="ECO:0000313" key="8">
    <source>
        <dbReference type="EMBL" id="CAK7271971.1"/>
    </source>
</evidence>
<feature type="region of interest" description="Disordered" evidence="5">
    <location>
        <begin position="135"/>
        <end position="295"/>
    </location>
</feature>
<dbReference type="InterPro" id="IPR022043">
    <property type="entry name" value="CAF1A_DD"/>
</dbReference>
<keyword evidence="3" id="KW-0234">DNA repair</keyword>
<sequence length="726" mass="78702">MSPNIQDGSTDMSTRKRSLSDYLEATNKPATPSKPKLFTNADSLLSPAKETDHQQLWAANGGAVPPYPASPTDIMSPDSPLSEMSDSHVSLLTDDAGARTPALPTPSKTVPLDVSTSSLPRMVIDLDMPIAGAQATLKQTETAAPPAKRKRLTATEREEKARVDAARKAEKEKAEALKKQERDEHKAAADAKKKASAEEREKKRRQREEEDRKKSEEKEKKRREKEEEDRKVQEAKDKKERSQLRLNSFFKTGGNASSSTSSQVSTPPLPPGSSSSKLSSVRKQSVSPQKVRTNGNFLSHAGAASSLDVASHTSTDVSEYDRIFKPFFIKENVTMATDLYGMDSETKEAKSLILDQYLSGSRGDFSPTKPFCSASASDYFHISGACTAGRGRIRPAVRKIMNMLGPDALYYGNLGGVSGHDTQVKLALDLLKSVPMKYLFFREDVRPAYYGTITSQPPQARLSKLARNPLAKTVLPLNYDYDSEAEWVDDGDGEDVDDLDDDEEEVEDDGEMSDFLDDSEDALPLRPAFSGGMEPESTGVCWENARRQAQKPELESLRMELILDHSWPIDPFATHYWETVESVAAPNAACASSSAPHGSAAPALLAPADAFAALGSGASVFATKTNAAAGDVTISLSRAAPGAAAAATNATGKAVDPKKTAGIAAEFLSDFKKSIMQYAKLSKVGIIEILSVEFTGKCTKSQIKNSLEALAERTGTGQNKTWKFRN</sequence>
<organism evidence="8 9">
    <name type="scientific">Sporothrix epigloea</name>
    <dbReference type="NCBI Taxonomy" id="1892477"/>
    <lineage>
        <taxon>Eukaryota</taxon>
        <taxon>Fungi</taxon>
        <taxon>Dikarya</taxon>
        <taxon>Ascomycota</taxon>
        <taxon>Pezizomycotina</taxon>
        <taxon>Sordariomycetes</taxon>
        <taxon>Sordariomycetidae</taxon>
        <taxon>Ophiostomatales</taxon>
        <taxon>Ophiostomataceae</taxon>
        <taxon>Sporothrix</taxon>
    </lineage>
</organism>
<evidence type="ECO:0000256" key="5">
    <source>
        <dbReference type="SAM" id="MobiDB-lite"/>
    </source>
</evidence>
<feature type="domain" description="Chromatin assembly factor 1 subunit Cac1-like C-terminal" evidence="7">
    <location>
        <begin position="668"/>
        <end position="723"/>
    </location>
</feature>
<gene>
    <name evidence="8" type="primary">RLF2</name>
    <name evidence="8" type="ORF">SEPCBS119000_004880</name>
</gene>
<dbReference type="EMBL" id="CAWUON010000081">
    <property type="protein sequence ID" value="CAK7271971.1"/>
    <property type="molecule type" value="Genomic_DNA"/>
</dbReference>
<dbReference type="Proteomes" id="UP001642502">
    <property type="component" value="Unassembled WGS sequence"/>
</dbReference>
<proteinExistence type="predicted"/>
<feature type="region of interest" description="Disordered" evidence="5">
    <location>
        <begin position="485"/>
        <end position="518"/>
    </location>
</feature>
<feature type="region of interest" description="Disordered" evidence="5">
    <location>
        <begin position="1"/>
        <end position="88"/>
    </location>
</feature>
<feature type="compositionally biased region" description="Polar residues" evidence="5">
    <location>
        <begin position="244"/>
        <end position="256"/>
    </location>
</feature>
<dbReference type="InterPro" id="IPR048800">
    <property type="entry name" value="Cac1-like_C"/>
</dbReference>
<reference evidence="8 9" key="1">
    <citation type="submission" date="2024-01" db="EMBL/GenBank/DDBJ databases">
        <authorList>
            <person name="Allen C."/>
            <person name="Tagirdzhanova G."/>
        </authorList>
    </citation>
    <scope>NUCLEOTIDE SEQUENCE [LARGE SCALE GENOMIC DNA]</scope>
    <source>
        <strain evidence="8 9">CBS 119000</strain>
    </source>
</reference>
<name>A0ABP0DUJ8_9PEZI</name>
<dbReference type="PANTHER" id="PTHR15272">
    <property type="entry name" value="CHROMATIN ASSEMBLY FACTOR 1 SUBUNIT A CAF-1 SUBUNIT A"/>
    <property type="match status" value="1"/>
</dbReference>
<comment type="caution">
    <text evidence="8">The sequence shown here is derived from an EMBL/GenBank/DDBJ whole genome shotgun (WGS) entry which is preliminary data.</text>
</comment>
<evidence type="ECO:0000256" key="3">
    <source>
        <dbReference type="ARBA" id="ARBA00023204"/>
    </source>
</evidence>
<comment type="subcellular location">
    <subcellularLocation>
        <location evidence="1">Nucleus</location>
    </subcellularLocation>
</comment>
<feature type="domain" description="Chromatin assembly factor 1 subunit A dimerization" evidence="6">
    <location>
        <begin position="437"/>
        <end position="511"/>
    </location>
</feature>